<keyword evidence="19" id="KW-1185">Reference proteome</keyword>
<evidence type="ECO:0000256" key="14">
    <source>
        <dbReference type="ARBA" id="ARBA00062912"/>
    </source>
</evidence>
<keyword evidence="6" id="KW-0694">RNA-binding</keyword>
<dbReference type="FunFam" id="1.10.720.30:FF:000013">
    <property type="entry name" value="SAP domain-containing ribonucleoprotein"/>
    <property type="match status" value="1"/>
</dbReference>
<dbReference type="SUPFAM" id="SSF68906">
    <property type="entry name" value="SAP domain"/>
    <property type="match status" value="1"/>
</dbReference>
<evidence type="ECO:0000256" key="16">
    <source>
        <dbReference type="ARBA" id="ARBA00078700"/>
    </source>
</evidence>
<dbReference type="PANTHER" id="PTHR46551">
    <property type="entry name" value="SAP DOMAIN-CONTAINING RIBONUCLEOPROTEIN"/>
    <property type="match status" value="1"/>
</dbReference>
<keyword evidence="8" id="KW-0805">Transcription regulation</keyword>
<dbReference type="GO" id="GO:0003677">
    <property type="term" value="F:DNA binding"/>
    <property type="evidence" value="ECO:0007669"/>
    <property type="project" value="UniProtKB-KW"/>
</dbReference>
<dbReference type="GO" id="GO:0016973">
    <property type="term" value="P:poly(A)+ mRNA export from nucleus"/>
    <property type="evidence" value="ECO:0007669"/>
    <property type="project" value="TreeGrafter"/>
</dbReference>
<name>A0A8I3W850_CALJA</name>
<evidence type="ECO:0000256" key="9">
    <source>
        <dbReference type="ARBA" id="ARBA00023125"/>
    </source>
</evidence>
<reference evidence="18 19" key="1">
    <citation type="submission" date="2009-03" db="EMBL/GenBank/DDBJ databases">
        <authorList>
            <person name="Warren W."/>
            <person name="Ye L."/>
            <person name="Minx P."/>
            <person name="Worley K."/>
            <person name="Gibbs R."/>
            <person name="Wilson R.K."/>
        </authorList>
    </citation>
    <scope>NUCLEOTIDE SEQUENCE [LARGE SCALE GENOMIC DNA]</scope>
</reference>
<organism evidence="18 19">
    <name type="scientific">Callithrix jacchus</name>
    <name type="common">White-tufted-ear marmoset</name>
    <name type="synonym">Simia Jacchus</name>
    <dbReference type="NCBI Taxonomy" id="9483"/>
    <lineage>
        <taxon>Eukaryota</taxon>
        <taxon>Metazoa</taxon>
        <taxon>Chordata</taxon>
        <taxon>Craniata</taxon>
        <taxon>Vertebrata</taxon>
        <taxon>Euteleostomi</taxon>
        <taxon>Mammalia</taxon>
        <taxon>Eutheria</taxon>
        <taxon>Euarchontoglires</taxon>
        <taxon>Primates</taxon>
        <taxon>Haplorrhini</taxon>
        <taxon>Platyrrhini</taxon>
        <taxon>Cebidae</taxon>
        <taxon>Callitrichinae</taxon>
        <taxon>Callithrix</taxon>
        <taxon>Callithrix</taxon>
    </lineage>
</organism>
<evidence type="ECO:0000256" key="11">
    <source>
        <dbReference type="ARBA" id="ARBA00023242"/>
    </source>
</evidence>
<dbReference type="GO" id="GO:0016607">
    <property type="term" value="C:nuclear speck"/>
    <property type="evidence" value="ECO:0007669"/>
    <property type="project" value="UniProtKB-SubCell"/>
</dbReference>
<keyword evidence="11" id="KW-0539">Nucleus</keyword>
<keyword evidence="9" id="KW-0238">DNA-binding</keyword>
<keyword evidence="2" id="KW-0813">Transport</keyword>
<reference evidence="18" key="2">
    <citation type="submission" date="2025-08" db="UniProtKB">
        <authorList>
            <consortium name="Ensembl"/>
        </authorList>
    </citation>
    <scope>IDENTIFICATION</scope>
</reference>
<dbReference type="Gene3D" id="1.10.720.30">
    <property type="entry name" value="SAP domain"/>
    <property type="match status" value="1"/>
</dbReference>
<keyword evidence="10" id="KW-0804">Transcription</keyword>
<comment type="subunit">
    <text evidence="14">Interacts with DDX39A. Interacts with FUS. Interacts (via the C-terminal domain) with DDX39B; the interaction is direct and facilitates RNA binding of DDX39B. Component of the transcription/export (TREX) complex at least composed of ALYREF/THOC4, DDX39B, SARNP/CIP29, CHTOP and the THO subcomplex; TREX seems to have dynamic structure involving ATP-dependent remodeling; in the complex interacts directly with DDX39B in a ATP-dependent manner which bridges it to ALYREF/THOC4.</text>
</comment>
<keyword evidence="7" id="KW-0007">Acetylation</keyword>
<dbReference type="PANTHER" id="PTHR46551:SF1">
    <property type="entry name" value="SAP DOMAIN-CONTAINING RIBONUCLEOPROTEIN"/>
    <property type="match status" value="1"/>
</dbReference>
<dbReference type="GO" id="GO:0006417">
    <property type="term" value="P:regulation of translation"/>
    <property type="evidence" value="ECO:0007669"/>
    <property type="project" value="UniProtKB-KW"/>
</dbReference>
<dbReference type="Ensembl" id="ENSCJAT00000125797.1">
    <property type="protein sequence ID" value="ENSCJAP00000083506.1"/>
    <property type="gene ID" value="ENSCJAG00000079930.1"/>
</dbReference>
<evidence type="ECO:0000256" key="13">
    <source>
        <dbReference type="ARBA" id="ARBA00054093"/>
    </source>
</evidence>
<keyword evidence="3" id="KW-0597">Phosphoprotein</keyword>
<evidence type="ECO:0000256" key="4">
    <source>
        <dbReference type="ARBA" id="ARBA00022816"/>
    </source>
</evidence>
<keyword evidence="5" id="KW-0810">Translation regulation</keyword>
<dbReference type="Proteomes" id="UP000008225">
    <property type="component" value="Chromosome 13"/>
</dbReference>
<feature type="domain" description="SAP" evidence="17">
    <location>
        <begin position="8"/>
        <end position="42"/>
    </location>
</feature>
<dbReference type="InterPro" id="IPR036361">
    <property type="entry name" value="SAP_dom_sf"/>
</dbReference>
<dbReference type="GeneTree" id="ENSGT00940000178340"/>
<evidence type="ECO:0000313" key="19">
    <source>
        <dbReference type="Proteomes" id="UP000008225"/>
    </source>
</evidence>
<comment type="subcellular location">
    <subcellularLocation>
        <location evidence="1">Nucleus speckle</location>
    </subcellularLocation>
</comment>
<evidence type="ECO:0000256" key="3">
    <source>
        <dbReference type="ARBA" id="ARBA00022553"/>
    </source>
</evidence>
<evidence type="ECO:0000256" key="5">
    <source>
        <dbReference type="ARBA" id="ARBA00022845"/>
    </source>
</evidence>
<evidence type="ECO:0000256" key="12">
    <source>
        <dbReference type="ARBA" id="ARBA00046328"/>
    </source>
</evidence>
<proteinExistence type="inferred from homology"/>
<keyword evidence="4" id="KW-0509">mRNA transport</keyword>
<evidence type="ECO:0000256" key="7">
    <source>
        <dbReference type="ARBA" id="ARBA00022990"/>
    </source>
</evidence>
<sequence length="74" mass="8429">MATEKVALRKLKVAQLKQECLARRSETKGIKQDLIHRLQAYLEEHGGVSGIAHMRQSSLFKTTWVGLDPPRNRC</sequence>
<evidence type="ECO:0000256" key="10">
    <source>
        <dbReference type="ARBA" id="ARBA00023163"/>
    </source>
</evidence>
<dbReference type="InterPro" id="IPR052240">
    <property type="entry name" value="SAP_domain_ribonucleoprotein"/>
</dbReference>
<evidence type="ECO:0000256" key="1">
    <source>
        <dbReference type="ARBA" id="ARBA00004324"/>
    </source>
</evidence>
<evidence type="ECO:0000256" key="6">
    <source>
        <dbReference type="ARBA" id="ARBA00022884"/>
    </source>
</evidence>
<reference evidence="18" key="3">
    <citation type="submission" date="2025-09" db="UniProtKB">
        <authorList>
            <consortium name="Ensembl"/>
        </authorList>
    </citation>
    <scope>IDENTIFICATION</scope>
</reference>
<comment type="similarity">
    <text evidence="12">Belongs to the SAP domain-containing ribonucleoprotein family.</text>
</comment>
<comment type="function">
    <text evidence="13">Binds both single-stranded and double-stranded DNA with higher affinity for the single-stranded form. Specifically binds to scaffold/matrix attachment region DNA. Also binds single-stranded RNA. Enhances RNA unwinding activity of DDX39A. May participate in important transcriptional or translational control of cell growth, metabolism and carcinogenesis. Component of the TREX complex which is thought to couple mRNA transcription, processing and nuclear export, and specifically associates with spliced mRNA and not with unspliced pre-mRNA. The TREX complex is recruited to spliced mRNAs by a transcription-independent mechanism, binds to mRNA upstream of the exon-junction complex (EJC) and is recruited in a splicing- and cap-dependent manner to a region near the 5' end of the mRNA where it functions in mRNA export to the cytoplasm via the TAP/NXF1 pathway. Associates with DDX39B, which facilitates RNA binding of DDX39B and likely plays a role in mRNA export.</text>
</comment>
<dbReference type="InterPro" id="IPR003034">
    <property type="entry name" value="SAP_dom"/>
</dbReference>
<evidence type="ECO:0000313" key="18">
    <source>
        <dbReference type="Ensembl" id="ENSCJAP00000083506.1"/>
    </source>
</evidence>
<dbReference type="SMART" id="SM00513">
    <property type="entry name" value="SAP"/>
    <property type="match status" value="1"/>
</dbReference>
<dbReference type="GO" id="GO:0003723">
    <property type="term" value="F:RNA binding"/>
    <property type="evidence" value="ECO:0007669"/>
    <property type="project" value="UniProtKB-KW"/>
</dbReference>
<accession>A0A8I3W850</accession>
<evidence type="ECO:0000259" key="17">
    <source>
        <dbReference type="SMART" id="SM00513"/>
    </source>
</evidence>
<evidence type="ECO:0000256" key="15">
    <source>
        <dbReference type="ARBA" id="ARBA00070653"/>
    </source>
</evidence>
<evidence type="ECO:0000256" key="2">
    <source>
        <dbReference type="ARBA" id="ARBA00022448"/>
    </source>
</evidence>
<dbReference type="AlphaFoldDB" id="A0A8I3W850"/>
<dbReference type="Pfam" id="PF02037">
    <property type="entry name" value="SAP"/>
    <property type="match status" value="1"/>
</dbReference>
<protein>
    <recommendedName>
        <fullName evidence="15">SAP domain-containing ribonucleoprotein</fullName>
    </recommendedName>
    <alternativeName>
        <fullName evidence="16">Nuclear protein Hcc-1</fullName>
    </alternativeName>
</protein>
<evidence type="ECO:0000256" key="8">
    <source>
        <dbReference type="ARBA" id="ARBA00023015"/>
    </source>
</evidence>